<evidence type="ECO:0000256" key="8">
    <source>
        <dbReference type="SAM" id="Phobius"/>
    </source>
</evidence>
<evidence type="ECO:0000259" key="9">
    <source>
        <dbReference type="Pfam" id="PF13231"/>
    </source>
</evidence>
<proteinExistence type="predicted"/>
<dbReference type="EC" id="2.4.-.-" evidence="10"/>
<reference evidence="10 11" key="1">
    <citation type="submission" date="2024-09" db="EMBL/GenBank/DDBJ databases">
        <title>Floridaenema gen nov. (Aerosakkonemataceae, Aerosakkonematales ord. nov., Cyanobacteria) from benthic tropical and subtropical fresh waters, with the description of four new species.</title>
        <authorList>
            <person name="Moretto J.A."/>
            <person name="Berthold D.E."/>
            <person name="Lefler F.W."/>
            <person name="Huang I.-S."/>
            <person name="Laughinghouse H. IV."/>
        </authorList>
    </citation>
    <scope>NUCLEOTIDE SEQUENCE [LARGE SCALE GENOMIC DNA]</scope>
    <source>
        <strain evidence="10 11">BLCC-F46</strain>
    </source>
</reference>
<dbReference type="PANTHER" id="PTHR33908">
    <property type="entry name" value="MANNOSYLTRANSFERASE YKCB-RELATED"/>
    <property type="match status" value="1"/>
</dbReference>
<keyword evidence="5 8" id="KW-0812">Transmembrane</keyword>
<feature type="transmembrane region" description="Helical" evidence="8">
    <location>
        <begin position="233"/>
        <end position="253"/>
    </location>
</feature>
<keyword evidence="7 8" id="KW-0472">Membrane</keyword>
<keyword evidence="2" id="KW-1003">Cell membrane</keyword>
<comment type="subcellular location">
    <subcellularLocation>
        <location evidence="1">Cell membrane</location>
        <topology evidence="1">Multi-pass membrane protein</topology>
    </subcellularLocation>
</comment>
<feature type="transmembrane region" description="Helical" evidence="8">
    <location>
        <begin position="112"/>
        <end position="133"/>
    </location>
</feature>
<evidence type="ECO:0000256" key="7">
    <source>
        <dbReference type="ARBA" id="ARBA00023136"/>
    </source>
</evidence>
<evidence type="ECO:0000256" key="2">
    <source>
        <dbReference type="ARBA" id="ARBA00022475"/>
    </source>
</evidence>
<evidence type="ECO:0000256" key="5">
    <source>
        <dbReference type="ARBA" id="ARBA00022692"/>
    </source>
</evidence>
<evidence type="ECO:0000313" key="11">
    <source>
        <dbReference type="Proteomes" id="UP001576774"/>
    </source>
</evidence>
<feature type="transmembrane region" description="Helical" evidence="8">
    <location>
        <begin position="395"/>
        <end position="415"/>
    </location>
</feature>
<protein>
    <submittedName>
        <fullName evidence="10">Glycosyltransferase family 39 protein</fullName>
        <ecNumber evidence="10">2.4.-.-</ecNumber>
    </submittedName>
</protein>
<evidence type="ECO:0000256" key="3">
    <source>
        <dbReference type="ARBA" id="ARBA00022676"/>
    </source>
</evidence>
<evidence type="ECO:0000256" key="6">
    <source>
        <dbReference type="ARBA" id="ARBA00022989"/>
    </source>
</evidence>
<feature type="transmembrane region" description="Helical" evidence="8">
    <location>
        <begin position="140"/>
        <end position="159"/>
    </location>
</feature>
<evidence type="ECO:0000313" key="10">
    <source>
        <dbReference type="EMBL" id="MFB2881965.1"/>
    </source>
</evidence>
<evidence type="ECO:0000256" key="4">
    <source>
        <dbReference type="ARBA" id="ARBA00022679"/>
    </source>
</evidence>
<dbReference type="Pfam" id="PF13231">
    <property type="entry name" value="PMT_2"/>
    <property type="match status" value="1"/>
</dbReference>
<dbReference type="EMBL" id="JBHFNQ010000255">
    <property type="protein sequence ID" value="MFB2881965.1"/>
    <property type="molecule type" value="Genomic_DNA"/>
</dbReference>
<name>A0ABV4XGN2_9CYAN</name>
<dbReference type="PANTHER" id="PTHR33908:SF11">
    <property type="entry name" value="MEMBRANE PROTEIN"/>
    <property type="match status" value="1"/>
</dbReference>
<evidence type="ECO:0000256" key="1">
    <source>
        <dbReference type="ARBA" id="ARBA00004651"/>
    </source>
</evidence>
<dbReference type="RefSeq" id="WP_413274925.1">
    <property type="nucleotide sequence ID" value="NZ_JBHFNQ010000255.1"/>
</dbReference>
<gene>
    <name evidence="10" type="ORF">ACE1CC_34390</name>
</gene>
<sequence>MILLALVLALGLFFRVVNLDKKPVWADETHTFSVISGYSSFSVILGESESEVIDKLSTKGIVSVGDFLKYQYPNPDRNLGDTLQKLYTDVHPPLYFLMARSWVESFGHSVSVLRSISAVLSILAFPCMYWLCLELFRSSLAGIVGTVLLLVSPIQVIYAQEARPYSLLTLVVLFSGASLLWAIRTQKKVAWFTYAISSILGLYSQYFFVLVLFGYLVYVVLSESFQLTSKLRYFLLATFASLIAFFPWAILVLRHFSDFQGSSAWMKKHTLTLAGAIRLWSENISLSFIDPRTSEYFGFGKFGLYFLIPFVLVLVAYSIYFLFIKTSKQVYLFVFTLIGSTGLPLIAIDLLLGGNRQTWPRYLIPCFLGVQICVTYLLTYKISSLNFTQNRWQRKFWLLTTAALVTSGIIFCSIISQADTWWNKYGGESTNQVSRIIHQAKDPLIVVNRKRPGTVFFYNLDSDVKLLFVRDEALETSNFNQGIDIFLLNPTKDLKEELRQQKYRLEIMAQFPAPGPVPSDPTELWKLIKSE</sequence>
<feature type="domain" description="Glycosyltransferase RgtA/B/C/D-like" evidence="9">
    <location>
        <begin position="91"/>
        <end position="250"/>
    </location>
</feature>
<feature type="transmembrane region" description="Helical" evidence="8">
    <location>
        <begin position="195"/>
        <end position="221"/>
    </location>
</feature>
<comment type="caution">
    <text evidence="10">The sequence shown here is derived from an EMBL/GenBank/DDBJ whole genome shotgun (WGS) entry which is preliminary data.</text>
</comment>
<feature type="transmembrane region" description="Helical" evidence="8">
    <location>
        <begin position="165"/>
        <end position="183"/>
    </location>
</feature>
<organism evidence="10 11">
    <name type="scientific">Floridaenema aerugineum BLCC-F46</name>
    <dbReference type="NCBI Taxonomy" id="3153654"/>
    <lineage>
        <taxon>Bacteria</taxon>
        <taxon>Bacillati</taxon>
        <taxon>Cyanobacteriota</taxon>
        <taxon>Cyanophyceae</taxon>
        <taxon>Oscillatoriophycideae</taxon>
        <taxon>Aerosakkonematales</taxon>
        <taxon>Aerosakkonemataceae</taxon>
        <taxon>Floridanema</taxon>
        <taxon>Floridanema aerugineum</taxon>
    </lineage>
</organism>
<keyword evidence="4 10" id="KW-0808">Transferase</keyword>
<dbReference type="InterPro" id="IPR038731">
    <property type="entry name" value="RgtA/B/C-like"/>
</dbReference>
<dbReference type="GO" id="GO:0016757">
    <property type="term" value="F:glycosyltransferase activity"/>
    <property type="evidence" value="ECO:0007669"/>
    <property type="project" value="UniProtKB-KW"/>
</dbReference>
<feature type="transmembrane region" description="Helical" evidence="8">
    <location>
        <begin position="362"/>
        <end position="383"/>
    </location>
</feature>
<feature type="transmembrane region" description="Helical" evidence="8">
    <location>
        <begin position="330"/>
        <end position="350"/>
    </location>
</feature>
<dbReference type="InterPro" id="IPR050297">
    <property type="entry name" value="LipidA_mod_glycosyltrf_83"/>
</dbReference>
<accession>A0ABV4XGN2</accession>
<dbReference type="Proteomes" id="UP001576774">
    <property type="component" value="Unassembled WGS sequence"/>
</dbReference>
<feature type="transmembrane region" description="Helical" evidence="8">
    <location>
        <begin position="302"/>
        <end position="324"/>
    </location>
</feature>
<keyword evidence="11" id="KW-1185">Reference proteome</keyword>
<keyword evidence="3 10" id="KW-0328">Glycosyltransferase</keyword>
<keyword evidence="6 8" id="KW-1133">Transmembrane helix</keyword>